<proteinExistence type="inferred from homology"/>
<dbReference type="OrthoDB" id="1887033at2759"/>
<dbReference type="InterPro" id="IPR001547">
    <property type="entry name" value="Glyco_hydro_5"/>
</dbReference>
<name>A0A1L9SKL5_9EURO</name>
<dbReference type="InterPro" id="IPR050386">
    <property type="entry name" value="Glycosyl_hydrolase_5"/>
</dbReference>
<dbReference type="GO" id="GO:0005576">
    <property type="term" value="C:extracellular region"/>
    <property type="evidence" value="ECO:0007669"/>
    <property type="project" value="TreeGrafter"/>
</dbReference>
<dbReference type="Gene3D" id="3.20.20.80">
    <property type="entry name" value="Glycosidases"/>
    <property type="match status" value="1"/>
</dbReference>
<keyword evidence="4" id="KW-0961">Cell wall biogenesis/degradation</keyword>
<dbReference type="RefSeq" id="XP_022582153.1">
    <property type="nucleotide sequence ID" value="XM_022729217.1"/>
</dbReference>
<comment type="similarity">
    <text evidence="1 5">Belongs to the glycosyl hydrolase 5 (cellulase A) family.</text>
</comment>
<sequence length="511" mass="57048">MAGRGPSRPTEQDIFRYRYQHGTNLGSIFVLERWLKGSMFIEGTQGSSELAAVKRSLQTVGLEETRARWEAHWLTALTEEDFSWLRDVAKCNSIRLPIGYFTLGPTFCTGTGFDGDPAKVYLHAWSAAKHLIENCYQHGIGVLIDLHALPGGANGDSHSGTDDGQAALWNNKKYRALARDCIAFVAQEVMFHAMAGVIGIQVCNEAKWDAPGMYEWYDEVLEVTSAVDPSLPIYISDGWNLSRAIDYAMARNKIPISIPRSPVVVDTHKYYTFSEAHRSMSPDALIAAVKSDLAQLNGRQGDVLKQKGAIAVYIGEYSCTLDTRTWDKVSPSERPRLTKSFGQEQSRVWTSKASGSAFWTLKMDWMDGGDWGFKEQVKQGAILPPPWLGLPLDRVIAIATDAEDKRSQLQEKAVSEHTGYWDRTSPGVQFEHHLYAHGWDIGFNDAMVFFCARLRGTVPPGQGDGGDKIGALDLWVRKRIIEANQQDGKCAWEWEHGLRRGVHDFYSIVGV</sequence>
<dbReference type="PANTHER" id="PTHR31297:SF43">
    <property type="entry name" value="GLUCAN 1,3-BETA-GLUCOSIDASE 3"/>
    <property type="match status" value="1"/>
</dbReference>
<evidence type="ECO:0000256" key="3">
    <source>
        <dbReference type="ARBA" id="ARBA00023295"/>
    </source>
</evidence>
<dbReference type="GO" id="GO:0009986">
    <property type="term" value="C:cell surface"/>
    <property type="evidence" value="ECO:0007669"/>
    <property type="project" value="TreeGrafter"/>
</dbReference>
<dbReference type="EMBL" id="KV878340">
    <property type="protein sequence ID" value="OJJ47643.1"/>
    <property type="molecule type" value="Genomic_DNA"/>
</dbReference>
<keyword evidence="8" id="KW-1185">Reference proteome</keyword>
<dbReference type="Proteomes" id="UP000184188">
    <property type="component" value="Unassembled WGS sequence"/>
</dbReference>
<gene>
    <name evidence="7" type="ORF">ASPZODRAFT_64269</name>
</gene>
<protein>
    <recommendedName>
        <fullName evidence="6">Glycoside hydrolase family 5 domain-containing protein</fullName>
    </recommendedName>
</protein>
<dbReference type="GO" id="GO:0046557">
    <property type="term" value="F:glucan endo-1,6-beta-glucosidase activity"/>
    <property type="evidence" value="ECO:0007669"/>
    <property type="project" value="TreeGrafter"/>
</dbReference>
<keyword evidence="2 5" id="KW-0378">Hydrolase</keyword>
<dbReference type="PANTHER" id="PTHR31297">
    <property type="entry name" value="GLUCAN ENDO-1,6-BETA-GLUCOSIDASE B"/>
    <property type="match status" value="1"/>
</dbReference>
<dbReference type="GO" id="GO:0071555">
    <property type="term" value="P:cell wall organization"/>
    <property type="evidence" value="ECO:0007669"/>
    <property type="project" value="UniProtKB-KW"/>
</dbReference>
<accession>A0A1L9SKL5</accession>
<dbReference type="GO" id="GO:0005737">
    <property type="term" value="C:cytoplasm"/>
    <property type="evidence" value="ECO:0007669"/>
    <property type="project" value="UniProtKB-ARBA"/>
</dbReference>
<feature type="domain" description="Glycoside hydrolase family 5" evidence="6">
    <location>
        <begin position="69"/>
        <end position="320"/>
    </location>
</feature>
<keyword evidence="3 5" id="KW-0326">Glycosidase</keyword>
<dbReference type="GeneID" id="34615681"/>
<dbReference type="FunFam" id="3.20.20.80:FF:000100">
    <property type="entry name" value="Glycoside hydrolase superfamily"/>
    <property type="match status" value="1"/>
</dbReference>
<dbReference type="InterPro" id="IPR017853">
    <property type="entry name" value="GH"/>
</dbReference>
<evidence type="ECO:0000256" key="5">
    <source>
        <dbReference type="RuleBase" id="RU361153"/>
    </source>
</evidence>
<dbReference type="SUPFAM" id="SSF51445">
    <property type="entry name" value="(Trans)glycosidases"/>
    <property type="match status" value="1"/>
</dbReference>
<dbReference type="Pfam" id="PF00150">
    <property type="entry name" value="Cellulase"/>
    <property type="match status" value="1"/>
</dbReference>
<reference evidence="8" key="1">
    <citation type="journal article" date="2017" name="Genome Biol.">
        <title>Comparative genomics reveals high biological diversity and specific adaptations in the industrially and medically important fungal genus Aspergillus.</title>
        <authorList>
            <person name="de Vries R.P."/>
            <person name="Riley R."/>
            <person name="Wiebenga A."/>
            <person name="Aguilar-Osorio G."/>
            <person name="Amillis S."/>
            <person name="Uchima C.A."/>
            <person name="Anderluh G."/>
            <person name="Asadollahi M."/>
            <person name="Askin M."/>
            <person name="Barry K."/>
            <person name="Battaglia E."/>
            <person name="Bayram O."/>
            <person name="Benocci T."/>
            <person name="Braus-Stromeyer S.A."/>
            <person name="Caldana C."/>
            <person name="Canovas D."/>
            <person name="Cerqueira G.C."/>
            <person name="Chen F."/>
            <person name="Chen W."/>
            <person name="Choi C."/>
            <person name="Clum A."/>
            <person name="Dos Santos R.A."/>
            <person name="Damasio A.R."/>
            <person name="Diallinas G."/>
            <person name="Emri T."/>
            <person name="Fekete E."/>
            <person name="Flipphi M."/>
            <person name="Freyberg S."/>
            <person name="Gallo A."/>
            <person name="Gournas C."/>
            <person name="Habgood R."/>
            <person name="Hainaut M."/>
            <person name="Harispe M.L."/>
            <person name="Henrissat B."/>
            <person name="Hilden K.S."/>
            <person name="Hope R."/>
            <person name="Hossain A."/>
            <person name="Karabika E."/>
            <person name="Karaffa L."/>
            <person name="Karanyi Z."/>
            <person name="Krasevec N."/>
            <person name="Kuo A."/>
            <person name="Kusch H."/>
            <person name="LaButti K."/>
            <person name="Lagendijk E.L."/>
            <person name="Lapidus A."/>
            <person name="Levasseur A."/>
            <person name="Lindquist E."/>
            <person name="Lipzen A."/>
            <person name="Logrieco A.F."/>
            <person name="MacCabe A."/>
            <person name="Maekelae M.R."/>
            <person name="Malavazi I."/>
            <person name="Melin P."/>
            <person name="Meyer V."/>
            <person name="Mielnichuk N."/>
            <person name="Miskei M."/>
            <person name="Molnar A.P."/>
            <person name="Mule G."/>
            <person name="Ngan C.Y."/>
            <person name="Orejas M."/>
            <person name="Orosz E."/>
            <person name="Ouedraogo J.P."/>
            <person name="Overkamp K.M."/>
            <person name="Park H.-S."/>
            <person name="Perrone G."/>
            <person name="Piumi F."/>
            <person name="Punt P.J."/>
            <person name="Ram A.F."/>
            <person name="Ramon A."/>
            <person name="Rauscher S."/>
            <person name="Record E."/>
            <person name="Riano-Pachon D.M."/>
            <person name="Robert V."/>
            <person name="Roehrig J."/>
            <person name="Ruller R."/>
            <person name="Salamov A."/>
            <person name="Salih N.S."/>
            <person name="Samson R.A."/>
            <person name="Sandor E."/>
            <person name="Sanguinetti M."/>
            <person name="Schuetze T."/>
            <person name="Sepcic K."/>
            <person name="Shelest E."/>
            <person name="Sherlock G."/>
            <person name="Sophianopoulou V."/>
            <person name="Squina F.M."/>
            <person name="Sun H."/>
            <person name="Susca A."/>
            <person name="Todd R.B."/>
            <person name="Tsang A."/>
            <person name="Unkles S.E."/>
            <person name="van de Wiele N."/>
            <person name="van Rossen-Uffink D."/>
            <person name="Oliveira J.V."/>
            <person name="Vesth T.C."/>
            <person name="Visser J."/>
            <person name="Yu J.-H."/>
            <person name="Zhou M."/>
            <person name="Andersen M.R."/>
            <person name="Archer D.B."/>
            <person name="Baker S.E."/>
            <person name="Benoit I."/>
            <person name="Brakhage A.A."/>
            <person name="Braus G.H."/>
            <person name="Fischer R."/>
            <person name="Frisvad J.C."/>
            <person name="Goldman G.H."/>
            <person name="Houbraken J."/>
            <person name="Oakley B."/>
            <person name="Pocsi I."/>
            <person name="Scazzocchio C."/>
            <person name="Seiboth B."/>
            <person name="vanKuyk P.A."/>
            <person name="Wortman J."/>
            <person name="Dyer P.S."/>
            <person name="Grigoriev I.V."/>
        </authorList>
    </citation>
    <scope>NUCLEOTIDE SEQUENCE [LARGE SCALE GENOMIC DNA]</scope>
    <source>
        <strain evidence="8">CBS 506.65</strain>
    </source>
</reference>
<evidence type="ECO:0000256" key="1">
    <source>
        <dbReference type="ARBA" id="ARBA00005641"/>
    </source>
</evidence>
<dbReference type="STRING" id="1073090.A0A1L9SKL5"/>
<dbReference type="AlphaFoldDB" id="A0A1L9SKL5"/>
<evidence type="ECO:0000313" key="8">
    <source>
        <dbReference type="Proteomes" id="UP000184188"/>
    </source>
</evidence>
<dbReference type="GO" id="GO:0009251">
    <property type="term" value="P:glucan catabolic process"/>
    <property type="evidence" value="ECO:0007669"/>
    <property type="project" value="TreeGrafter"/>
</dbReference>
<evidence type="ECO:0000313" key="7">
    <source>
        <dbReference type="EMBL" id="OJJ47643.1"/>
    </source>
</evidence>
<evidence type="ECO:0000259" key="6">
    <source>
        <dbReference type="Pfam" id="PF00150"/>
    </source>
</evidence>
<evidence type="ECO:0000256" key="2">
    <source>
        <dbReference type="ARBA" id="ARBA00022801"/>
    </source>
</evidence>
<evidence type="ECO:0000256" key="4">
    <source>
        <dbReference type="ARBA" id="ARBA00023316"/>
    </source>
</evidence>
<organism evidence="7 8">
    <name type="scientific">Penicilliopsis zonata CBS 506.65</name>
    <dbReference type="NCBI Taxonomy" id="1073090"/>
    <lineage>
        <taxon>Eukaryota</taxon>
        <taxon>Fungi</taxon>
        <taxon>Dikarya</taxon>
        <taxon>Ascomycota</taxon>
        <taxon>Pezizomycotina</taxon>
        <taxon>Eurotiomycetes</taxon>
        <taxon>Eurotiomycetidae</taxon>
        <taxon>Eurotiales</taxon>
        <taxon>Aspergillaceae</taxon>
        <taxon>Penicilliopsis</taxon>
    </lineage>
</organism>
<dbReference type="VEuPathDB" id="FungiDB:ASPZODRAFT_64269"/>